<evidence type="ECO:0000259" key="8">
    <source>
        <dbReference type="PROSITE" id="PS50109"/>
    </source>
</evidence>
<feature type="transmembrane region" description="Helical" evidence="7">
    <location>
        <begin position="295"/>
        <end position="317"/>
    </location>
</feature>
<dbReference type="AlphaFoldDB" id="A0AAJ1IGA8"/>
<dbReference type="PROSITE" id="PS50109">
    <property type="entry name" value="HIS_KIN"/>
    <property type="match status" value="1"/>
</dbReference>
<proteinExistence type="predicted"/>
<reference evidence="9 10" key="1">
    <citation type="submission" date="2022-12" db="EMBL/GenBank/DDBJ databases">
        <title>Metagenome assembled genome from gulf of manar.</title>
        <authorList>
            <person name="Kohli P."/>
            <person name="Pk S."/>
            <person name="Venkata Ramana C."/>
            <person name="Sasikala C."/>
        </authorList>
    </citation>
    <scope>NUCLEOTIDE SEQUENCE [LARGE SCALE GENOMIC DNA]</scope>
    <source>
        <strain evidence="9">JB008</strain>
    </source>
</reference>
<evidence type="ECO:0000256" key="7">
    <source>
        <dbReference type="SAM" id="Phobius"/>
    </source>
</evidence>
<dbReference type="EC" id="2.7.13.3" evidence="2"/>
<dbReference type="SUPFAM" id="SSF55874">
    <property type="entry name" value="ATPase domain of HSP90 chaperone/DNA topoisomerase II/histidine kinase"/>
    <property type="match status" value="1"/>
</dbReference>
<sequence>MERDKMLNGAFKGIVVIVTSLVVCIAIMIVYQTFEKTTEANIFRLTDEIEASVSRTVTTEYRRYLILRDICSSAAADDSGRSIEQIIQDNSVIFGSDGDMSNMVNAIGYYHEERPEAAREYDIIRGEWRELPGVFEKKKDARYPDFEYTGSDTEKGNFYMVLGIKDTGMAMFFELDRDGFIDNYVKELVESVNTDFKIEWFRGIDDETAEVLKQQYRSEPSRYRFRPLSILFRYEQNRKPLIIEIPSLFELRRTILREDDMRVPPQKPFLVRAETYIKMIHEDGSYYHEIEHRAAINFLETVLIFIIIGITFVLLLFQLRRTSIMRDKEKEFVASVTHELRTPLTVIRSAADNLSTGIVPPEKLKVYGGLISEQSDRLANMIEEILLYSKFEDKRRSNEKTVEVDLPTLLLGIKPGLTALSEASGCKLNWGEAGLPERVDTHPEIITLAINNLVTNAVNHAYSGHDGAAKREIRVKIKLLIPDKLEITIEDDGRGIDSHEQKKIFDPFYRDNISRSRQEKGSGLGLFITQRKAVIAGGRLSIESPYRRIDGSKPSGCRFKLTLPCKVINNMEKADG</sequence>
<accession>A0AAJ1IGA8</accession>
<keyword evidence="7" id="KW-0812">Transmembrane</keyword>
<evidence type="ECO:0000256" key="4">
    <source>
        <dbReference type="ARBA" id="ARBA00022679"/>
    </source>
</evidence>
<keyword evidence="4" id="KW-0808">Transferase</keyword>
<dbReference type="GO" id="GO:0005886">
    <property type="term" value="C:plasma membrane"/>
    <property type="evidence" value="ECO:0007669"/>
    <property type="project" value="TreeGrafter"/>
</dbReference>
<dbReference type="Pfam" id="PF00512">
    <property type="entry name" value="HisKA"/>
    <property type="match status" value="1"/>
</dbReference>
<dbReference type="Pfam" id="PF02518">
    <property type="entry name" value="HATPase_c"/>
    <property type="match status" value="1"/>
</dbReference>
<dbReference type="PANTHER" id="PTHR45453">
    <property type="entry name" value="PHOSPHATE REGULON SENSOR PROTEIN PHOR"/>
    <property type="match status" value="1"/>
</dbReference>
<dbReference type="InterPro" id="IPR004358">
    <property type="entry name" value="Sig_transdc_His_kin-like_C"/>
</dbReference>
<evidence type="ECO:0000256" key="2">
    <source>
        <dbReference type="ARBA" id="ARBA00012438"/>
    </source>
</evidence>
<comment type="catalytic activity">
    <reaction evidence="1">
        <text>ATP + protein L-histidine = ADP + protein N-phospho-L-histidine.</text>
        <dbReference type="EC" id="2.7.13.3"/>
    </reaction>
</comment>
<dbReference type="InterPro" id="IPR050351">
    <property type="entry name" value="BphY/WalK/GraS-like"/>
</dbReference>
<dbReference type="Gene3D" id="1.10.287.130">
    <property type="match status" value="1"/>
</dbReference>
<dbReference type="InterPro" id="IPR005467">
    <property type="entry name" value="His_kinase_dom"/>
</dbReference>
<evidence type="ECO:0000256" key="3">
    <source>
        <dbReference type="ARBA" id="ARBA00022553"/>
    </source>
</evidence>
<dbReference type="CDD" id="cd00082">
    <property type="entry name" value="HisKA"/>
    <property type="match status" value="1"/>
</dbReference>
<protein>
    <recommendedName>
        <fullName evidence="2">histidine kinase</fullName>
        <ecNumber evidence="2">2.7.13.3</ecNumber>
    </recommendedName>
</protein>
<dbReference type="SMART" id="SM00387">
    <property type="entry name" value="HATPase_c"/>
    <property type="match status" value="1"/>
</dbReference>
<dbReference type="InterPro" id="IPR003594">
    <property type="entry name" value="HATPase_dom"/>
</dbReference>
<dbReference type="SUPFAM" id="SSF47384">
    <property type="entry name" value="Homodimeric domain of signal transducing histidine kinase"/>
    <property type="match status" value="1"/>
</dbReference>
<keyword evidence="3" id="KW-0597">Phosphoprotein</keyword>
<dbReference type="Gene3D" id="3.30.565.10">
    <property type="entry name" value="Histidine kinase-like ATPase, C-terminal domain"/>
    <property type="match status" value="1"/>
</dbReference>
<comment type="caution">
    <text evidence="9">The sequence shown here is derived from an EMBL/GenBank/DDBJ whole genome shotgun (WGS) entry which is preliminary data.</text>
</comment>
<evidence type="ECO:0000256" key="5">
    <source>
        <dbReference type="ARBA" id="ARBA00022777"/>
    </source>
</evidence>
<organism evidence="9 10">
    <name type="scientific">Candidatus Thalassospirochaeta sargassi</name>
    <dbReference type="NCBI Taxonomy" id="3119039"/>
    <lineage>
        <taxon>Bacteria</taxon>
        <taxon>Pseudomonadati</taxon>
        <taxon>Spirochaetota</taxon>
        <taxon>Spirochaetia</taxon>
        <taxon>Spirochaetales</taxon>
        <taxon>Spirochaetaceae</taxon>
        <taxon>Candidatus Thalassospirochaeta</taxon>
    </lineage>
</organism>
<evidence type="ECO:0000313" key="9">
    <source>
        <dbReference type="EMBL" id="MDC7226646.1"/>
    </source>
</evidence>
<feature type="domain" description="Histidine kinase" evidence="8">
    <location>
        <begin position="335"/>
        <end position="567"/>
    </location>
</feature>
<dbReference type="PRINTS" id="PR00344">
    <property type="entry name" value="BCTRLSENSOR"/>
</dbReference>
<dbReference type="InterPro" id="IPR036097">
    <property type="entry name" value="HisK_dim/P_sf"/>
</dbReference>
<dbReference type="CDD" id="cd00075">
    <property type="entry name" value="HATPase"/>
    <property type="match status" value="1"/>
</dbReference>
<keyword evidence="5 9" id="KW-0418">Kinase</keyword>
<name>A0AAJ1IGA8_9SPIO</name>
<evidence type="ECO:0000313" key="10">
    <source>
        <dbReference type="Proteomes" id="UP001221217"/>
    </source>
</evidence>
<feature type="transmembrane region" description="Helical" evidence="7">
    <location>
        <begin position="12"/>
        <end position="34"/>
    </location>
</feature>
<dbReference type="GO" id="GO:0004721">
    <property type="term" value="F:phosphoprotein phosphatase activity"/>
    <property type="evidence" value="ECO:0007669"/>
    <property type="project" value="TreeGrafter"/>
</dbReference>
<dbReference type="InterPro" id="IPR036890">
    <property type="entry name" value="HATPase_C_sf"/>
</dbReference>
<evidence type="ECO:0000256" key="6">
    <source>
        <dbReference type="ARBA" id="ARBA00023012"/>
    </source>
</evidence>
<dbReference type="Proteomes" id="UP001221217">
    <property type="component" value="Unassembled WGS sequence"/>
</dbReference>
<keyword evidence="7" id="KW-1133">Transmembrane helix</keyword>
<keyword evidence="7" id="KW-0472">Membrane</keyword>
<gene>
    <name evidence="9" type="ORF">PQJ61_07760</name>
</gene>
<dbReference type="PANTHER" id="PTHR45453:SF1">
    <property type="entry name" value="PHOSPHATE REGULON SENSOR PROTEIN PHOR"/>
    <property type="match status" value="1"/>
</dbReference>
<dbReference type="SMART" id="SM00388">
    <property type="entry name" value="HisKA"/>
    <property type="match status" value="1"/>
</dbReference>
<dbReference type="GO" id="GO:0016036">
    <property type="term" value="P:cellular response to phosphate starvation"/>
    <property type="evidence" value="ECO:0007669"/>
    <property type="project" value="TreeGrafter"/>
</dbReference>
<dbReference type="InterPro" id="IPR003661">
    <property type="entry name" value="HisK_dim/P_dom"/>
</dbReference>
<dbReference type="EMBL" id="JAQQAL010000015">
    <property type="protein sequence ID" value="MDC7226646.1"/>
    <property type="molecule type" value="Genomic_DNA"/>
</dbReference>
<evidence type="ECO:0000256" key="1">
    <source>
        <dbReference type="ARBA" id="ARBA00000085"/>
    </source>
</evidence>
<dbReference type="GO" id="GO:0000155">
    <property type="term" value="F:phosphorelay sensor kinase activity"/>
    <property type="evidence" value="ECO:0007669"/>
    <property type="project" value="InterPro"/>
</dbReference>
<keyword evidence="6" id="KW-0902">Two-component regulatory system</keyword>